<evidence type="ECO:0000256" key="4">
    <source>
        <dbReference type="SAM" id="MobiDB-lite"/>
    </source>
</evidence>
<dbReference type="InterPro" id="IPR051154">
    <property type="entry name" value="Prespore-cell_inducing_factor"/>
</dbReference>
<accession>A0A2L0EHI3</accession>
<feature type="region of interest" description="Disordered" evidence="4">
    <location>
        <begin position="1"/>
        <end position="37"/>
    </location>
</feature>
<dbReference type="Proteomes" id="UP000238348">
    <property type="component" value="Chromosome"/>
</dbReference>
<evidence type="ECO:0000259" key="5">
    <source>
        <dbReference type="PROSITE" id="PS51820"/>
    </source>
</evidence>
<dbReference type="InterPro" id="IPR011658">
    <property type="entry name" value="PA14_dom"/>
</dbReference>
<protein>
    <recommendedName>
        <fullName evidence="5">PA14 domain-containing protein</fullName>
    </recommendedName>
</protein>
<dbReference type="Pfam" id="PF07691">
    <property type="entry name" value="PA14"/>
    <property type="match status" value="1"/>
</dbReference>
<feature type="compositionally biased region" description="Gly residues" evidence="4">
    <location>
        <begin position="15"/>
        <end position="30"/>
    </location>
</feature>
<evidence type="ECO:0000313" key="6">
    <source>
        <dbReference type="EMBL" id="AUX38755.1"/>
    </source>
</evidence>
<sequence>MTSSGGDFGTIDPGGDSGGGGGGTVPGQGDGESCDGKYTGTIRDFHDTFPDMEPAHSGKCDSCDDRAIVADTLGADFKPVYAGGAQGTLTTTGPANFDMWFHDAEDVNYPMPLTLQFVDPEGDGVWTYDDQDFFPIDGMLFGNEGRPHNYHFTFEMHMGFIYNGGEKFTFAGDDDVFTYIDGKKVVDLGGIHAQQTAAVDLDTLGLEVGRQYQLDFFFAERHVTDSHFRVETTIKFVNCGGDIR</sequence>
<dbReference type="PANTHER" id="PTHR31137">
    <property type="entry name" value="PROTEIN PSIB-RELATED-RELATED"/>
    <property type="match status" value="1"/>
</dbReference>
<proteinExistence type="inferred from homology"/>
<keyword evidence="3" id="KW-0325">Glycoprotein</keyword>
<organism evidence="6 7">
    <name type="scientific">Sorangium cellulosum</name>
    <name type="common">Polyangium cellulosum</name>
    <dbReference type="NCBI Taxonomy" id="56"/>
    <lineage>
        <taxon>Bacteria</taxon>
        <taxon>Pseudomonadati</taxon>
        <taxon>Myxococcota</taxon>
        <taxon>Polyangia</taxon>
        <taxon>Polyangiales</taxon>
        <taxon>Polyangiaceae</taxon>
        <taxon>Sorangium</taxon>
    </lineage>
</organism>
<keyword evidence="2" id="KW-0732">Signal</keyword>
<name>A0A2L0EHI3_SORCE</name>
<gene>
    <name evidence="6" type="ORF">SOCE26_001330</name>
</gene>
<evidence type="ECO:0000256" key="3">
    <source>
        <dbReference type="ARBA" id="ARBA00023180"/>
    </source>
</evidence>
<dbReference type="GO" id="GO:0005576">
    <property type="term" value="C:extracellular region"/>
    <property type="evidence" value="ECO:0007669"/>
    <property type="project" value="TreeGrafter"/>
</dbReference>
<evidence type="ECO:0000313" key="7">
    <source>
        <dbReference type="Proteomes" id="UP000238348"/>
    </source>
</evidence>
<dbReference type="InterPro" id="IPR011874">
    <property type="entry name" value="Fibro_Slime"/>
</dbReference>
<feature type="domain" description="PA14" evidence="5">
    <location>
        <begin position="108"/>
        <end position="244"/>
    </location>
</feature>
<dbReference type="NCBIfam" id="TIGR02148">
    <property type="entry name" value="Fibro_Slime"/>
    <property type="match status" value="1"/>
</dbReference>
<dbReference type="InterPro" id="IPR037524">
    <property type="entry name" value="PA14/GLEYA"/>
</dbReference>
<evidence type="ECO:0000256" key="1">
    <source>
        <dbReference type="ARBA" id="ARBA00008709"/>
    </source>
</evidence>
<comment type="similarity">
    <text evidence="1">Belongs to the prespore-cell-inducing factor family.</text>
</comment>
<dbReference type="AlphaFoldDB" id="A0A2L0EHI3"/>
<dbReference type="EMBL" id="CP012673">
    <property type="protein sequence ID" value="AUX38755.1"/>
    <property type="molecule type" value="Genomic_DNA"/>
</dbReference>
<evidence type="ECO:0000256" key="2">
    <source>
        <dbReference type="ARBA" id="ARBA00022729"/>
    </source>
</evidence>
<reference evidence="6 7" key="1">
    <citation type="submission" date="2015-09" db="EMBL/GenBank/DDBJ databases">
        <title>Sorangium comparison.</title>
        <authorList>
            <person name="Zaburannyi N."/>
            <person name="Bunk B."/>
            <person name="Overmann J."/>
            <person name="Mueller R."/>
        </authorList>
    </citation>
    <scope>NUCLEOTIDE SEQUENCE [LARGE SCALE GENOMIC DNA]</scope>
    <source>
        <strain evidence="6 7">So ce26</strain>
    </source>
</reference>
<dbReference type="PROSITE" id="PS51820">
    <property type="entry name" value="PA14"/>
    <property type="match status" value="1"/>
</dbReference>
<dbReference type="RefSeq" id="WP_234023269.1">
    <property type="nucleotide sequence ID" value="NZ_CP012673.1"/>
</dbReference>